<sequence>MLRRHQSDIVRGELRLAAGWLSALVGNLAFHLADHEAALIHFATAARLGTAVGHPALICWTLGAQAMTAYTRGHPREAVELAQQALEYADTPLRRAQILAWGELRATAALGPAYRAEAARLAGDAQDAMAADSDGDRPGRFGFDAAELFLHLAEASLLLGDHAEAAAHAAASQEYVENGRPGWGAAVLVHARAEASGGRPTDAAELGHHVLDTIPPERLRGTLRIRLGALDADLQTAGASSTDTSGLRDRLRALPALEATGSSPEPNGR</sequence>
<comment type="caution">
    <text evidence="2">The sequence shown here is derived from an EMBL/GenBank/DDBJ whole genome shotgun (WGS) entry which is preliminary data.</text>
</comment>
<organism evidence="2 3">
    <name type="scientific">Spongiactinospora rosea</name>
    <dbReference type="NCBI Taxonomy" id="2248750"/>
    <lineage>
        <taxon>Bacteria</taxon>
        <taxon>Bacillati</taxon>
        <taxon>Actinomycetota</taxon>
        <taxon>Actinomycetes</taxon>
        <taxon>Streptosporangiales</taxon>
        <taxon>Streptosporangiaceae</taxon>
        <taxon>Spongiactinospora</taxon>
    </lineage>
</organism>
<evidence type="ECO:0000313" key="2">
    <source>
        <dbReference type="EMBL" id="RBQ15627.1"/>
    </source>
</evidence>
<feature type="compositionally biased region" description="Polar residues" evidence="1">
    <location>
        <begin position="260"/>
        <end position="269"/>
    </location>
</feature>
<dbReference type="SUPFAM" id="SSF48452">
    <property type="entry name" value="TPR-like"/>
    <property type="match status" value="1"/>
</dbReference>
<evidence type="ECO:0000313" key="3">
    <source>
        <dbReference type="Proteomes" id="UP000253303"/>
    </source>
</evidence>
<dbReference type="OrthoDB" id="4143037at2"/>
<keyword evidence="3" id="KW-1185">Reference proteome</keyword>
<dbReference type="InterPro" id="IPR011990">
    <property type="entry name" value="TPR-like_helical_dom_sf"/>
</dbReference>
<dbReference type="AlphaFoldDB" id="A0A366LP56"/>
<dbReference type="Gene3D" id="1.25.40.10">
    <property type="entry name" value="Tetratricopeptide repeat domain"/>
    <property type="match status" value="1"/>
</dbReference>
<evidence type="ECO:0000256" key="1">
    <source>
        <dbReference type="SAM" id="MobiDB-lite"/>
    </source>
</evidence>
<gene>
    <name evidence="2" type="ORF">DP939_34765</name>
</gene>
<evidence type="ECO:0008006" key="4">
    <source>
        <dbReference type="Google" id="ProtNLM"/>
    </source>
</evidence>
<protein>
    <recommendedName>
        <fullName evidence="4">Tetratricopeptide repeat protein</fullName>
    </recommendedName>
</protein>
<reference evidence="2 3" key="1">
    <citation type="submission" date="2018-06" db="EMBL/GenBank/DDBJ databases">
        <title>Sphaerisporangium craniellae sp. nov., isolated from a marine sponge in the South China Sea.</title>
        <authorList>
            <person name="Li L."/>
        </authorList>
    </citation>
    <scope>NUCLEOTIDE SEQUENCE [LARGE SCALE GENOMIC DNA]</scope>
    <source>
        <strain evidence="2 3">LHW63015</strain>
    </source>
</reference>
<proteinExistence type="predicted"/>
<dbReference type="Proteomes" id="UP000253303">
    <property type="component" value="Unassembled WGS sequence"/>
</dbReference>
<accession>A0A366LP56</accession>
<feature type="region of interest" description="Disordered" evidence="1">
    <location>
        <begin position="237"/>
        <end position="269"/>
    </location>
</feature>
<name>A0A366LP56_9ACTN</name>
<dbReference type="EMBL" id="QMEY01000022">
    <property type="protein sequence ID" value="RBQ15627.1"/>
    <property type="molecule type" value="Genomic_DNA"/>
</dbReference>